<accession>A0A940DG36</accession>
<sequence>MPVKKTTKPNKKDLAMGKKRVTRIIGYNRKSVDHTVDLNDIDAVLQALGLDRTYIDPKHTPAFTKSDVLSSYKMSKMLGVDRDLIEYTMKQLYKQKLEISRGSHRYPLIFADRSVHNGLNLRLHPLGVMIFITHLAKRIKTEQQLMAATTYAIEGR</sequence>
<evidence type="ECO:0000313" key="2">
    <source>
        <dbReference type="Proteomes" id="UP000721442"/>
    </source>
</evidence>
<protein>
    <submittedName>
        <fullName evidence="1">Uncharacterized protein</fullName>
    </submittedName>
</protein>
<organism evidence="1 2">
    <name type="scientific">Candidatus Enterousia excrementavium</name>
    <dbReference type="NCBI Taxonomy" id="2840789"/>
    <lineage>
        <taxon>Bacteria</taxon>
        <taxon>Pseudomonadati</taxon>
        <taxon>Pseudomonadota</taxon>
        <taxon>Alphaproteobacteria</taxon>
        <taxon>Candidatus Enterousia</taxon>
    </lineage>
</organism>
<proteinExistence type="predicted"/>
<dbReference type="Proteomes" id="UP000721442">
    <property type="component" value="Unassembled WGS sequence"/>
</dbReference>
<reference evidence="1" key="2">
    <citation type="journal article" date="2021" name="PeerJ">
        <title>Extensive microbial diversity within the chicken gut microbiome revealed by metagenomics and culture.</title>
        <authorList>
            <person name="Gilroy R."/>
            <person name="Ravi A."/>
            <person name="Getino M."/>
            <person name="Pursley I."/>
            <person name="Horton D.L."/>
            <person name="Alikhan N.F."/>
            <person name="Baker D."/>
            <person name="Gharbi K."/>
            <person name="Hall N."/>
            <person name="Watson M."/>
            <person name="Adriaenssens E.M."/>
            <person name="Foster-Nyarko E."/>
            <person name="Jarju S."/>
            <person name="Secka A."/>
            <person name="Antonio M."/>
            <person name="Oren A."/>
            <person name="Chaudhuri R.R."/>
            <person name="La Ragione R."/>
            <person name="Hildebrand F."/>
            <person name="Pallen M.J."/>
        </authorList>
    </citation>
    <scope>NUCLEOTIDE SEQUENCE</scope>
    <source>
        <strain evidence="1">B1-16210</strain>
    </source>
</reference>
<dbReference type="EMBL" id="JADINE010000042">
    <property type="protein sequence ID" value="MBO8407489.1"/>
    <property type="molecule type" value="Genomic_DNA"/>
</dbReference>
<name>A0A940DG36_9PROT</name>
<dbReference type="AlphaFoldDB" id="A0A940DG36"/>
<comment type="caution">
    <text evidence="1">The sequence shown here is derived from an EMBL/GenBank/DDBJ whole genome shotgun (WGS) entry which is preliminary data.</text>
</comment>
<reference evidence="1" key="1">
    <citation type="submission" date="2020-10" db="EMBL/GenBank/DDBJ databases">
        <authorList>
            <person name="Gilroy R."/>
        </authorList>
    </citation>
    <scope>NUCLEOTIDE SEQUENCE</scope>
    <source>
        <strain evidence="1">B1-16210</strain>
    </source>
</reference>
<evidence type="ECO:0000313" key="1">
    <source>
        <dbReference type="EMBL" id="MBO8407489.1"/>
    </source>
</evidence>
<gene>
    <name evidence="1" type="ORF">IAC77_03460</name>
</gene>